<evidence type="ECO:0000313" key="3">
    <source>
        <dbReference type="Proteomes" id="UP001165080"/>
    </source>
</evidence>
<name>A0A9W6F376_9CHLO</name>
<evidence type="ECO:0000313" key="2">
    <source>
        <dbReference type="EMBL" id="GLC54165.1"/>
    </source>
</evidence>
<keyword evidence="1" id="KW-0175">Coiled coil</keyword>
<gene>
    <name evidence="2" type="primary">PLESTBF000415</name>
    <name evidence="2" type="ORF">PLESTB_000830700</name>
</gene>
<dbReference type="EMBL" id="BRXU01000009">
    <property type="protein sequence ID" value="GLC54165.1"/>
    <property type="molecule type" value="Genomic_DNA"/>
</dbReference>
<evidence type="ECO:0000256" key="1">
    <source>
        <dbReference type="SAM" id="Coils"/>
    </source>
</evidence>
<proteinExistence type="predicted"/>
<accession>A0A9W6F376</accession>
<comment type="caution">
    <text evidence="2">The sequence shown here is derived from an EMBL/GenBank/DDBJ whole genome shotgun (WGS) entry which is preliminary data.</text>
</comment>
<dbReference type="Proteomes" id="UP001165080">
    <property type="component" value="Unassembled WGS sequence"/>
</dbReference>
<organism evidence="2 3">
    <name type="scientific">Pleodorina starrii</name>
    <dbReference type="NCBI Taxonomy" id="330485"/>
    <lineage>
        <taxon>Eukaryota</taxon>
        <taxon>Viridiplantae</taxon>
        <taxon>Chlorophyta</taxon>
        <taxon>core chlorophytes</taxon>
        <taxon>Chlorophyceae</taxon>
        <taxon>CS clade</taxon>
        <taxon>Chlamydomonadales</taxon>
        <taxon>Volvocaceae</taxon>
        <taxon>Pleodorina</taxon>
    </lineage>
</organism>
<protein>
    <submittedName>
        <fullName evidence="2">Uncharacterized protein</fullName>
    </submittedName>
</protein>
<keyword evidence="3" id="KW-1185">Reference proteome</keyword>
<feature type="coiled-coil region" evidence="1">
    <location>
        <begin position="71"/>
        <end position="98"/>
    </location>
</feature>
<reference evidence="2 3" key="1">
    <citation type="journal article" date="2023" name="Commun. Biol.">
        <title>Reorganization of the ancestral sex-determining regions during the evolution of trioecy in Pleodorina starrii.</title>
        <authorList>
            <person name="Takahashi K."/>
            <person name="Suzuki S."/>
            <person name="Kawai-Toyooka H."/>
            <person name="Yamamoto K."/>
            <person name="Hamaji T."/>
            <person name="Ootsuki R."/>
            <person name="Yamaguchi H."/>
            <person name="Kawachi M."/>
            <person name="Higashiyama T."/>
            <person name="Nozaki H."/>
        </authorList>
    </citation>
    <scope>NUCLEOTIDE SEQUENCE [LARGE SCALE GENOMIC DNA]</scope>
    <source>
        <strain evidence="2 3">NIES-4479</strain>
    </source>
</reference>
<dbReference type="AlphaFoldDB" id="A0A9W6F376"/>
<sequence>MKLSTVLHSLRTKRPYSAFATEDIQPMSEIFVSWPKLVGIGWKVGGALVLVSQAFTALQLELFRTNIKHDLDSLAGSVRALQDNVKTIQDNVKTLQDNTKTIQVNMKTMDEKLTKALAKER</sequence>